<comment type="similarity">
    <text evidence="1">Belongs to the sigma-70 factor family. ECF subfamily.</text>
</comment>
<protein>
    <submittedName>
        <fullName evidence="8">Specialized sigma subunit of RNA polymerase</fullName>
    </submittedName>
</protein>
<evidence type="ECO:0000313" key="8">
    <source>
        <dbReference type="EMBL" id="QGT50822.1"/>
    </source>
</evidence>
<organism evidence="8">
    <name type="scientific">uncultured Elusimicrobia bacterium</name>
    <dbReference type="NCBI Taxonomy" id="699876"/>
    <lineage>
        <taxon>Bacteria</taxon>
        <taxon>Pseudomonadati</taxon>
        <taxon>Elusimicrobiota</taxon>
        <taxon>Elusimicrobia</taxon>
        <taxon>environmental samples</taxon>
    </lineage>
</organism>
<dbReference type="PANTHER" id="PTHR43133:SF52">
    <property type="entry name" value="ECF RNA POLYMERASE SIGMA FACTOR SIGL"/>
    <property type="match status" value="1"/>
</dbReference>
<evidence type="ECO:0000259" key="7">
    <source>
        <dbReference type="Pfam" id="PF08281"/>
    </source>
</evidence>
<evidence type="ECO:0000259" key="6">
    <source>
        <dbReference type="Pfam" id="PF04542"/>
    </source>
</evidence>
<feature type="domain" description="RNA polymerase sigma-70 region 2" evidence="6">
    <location>
        <begin position="6"/>
        <end position="70"/>
    </location>
</feature>
<dbReference type="InterPro" id="IPR013324">
    <property type="entry name" value="RNA_pol_sigma_r3/r4-like"/>
</dbReference>
<dbReference type="CDD" id="cd06171">
    <property type="entry name" value="Sigma70_r4"/>
    <property type="match status" value="1"/>
</dbReference>
<dbReference type="NCBIfam" id="TIGR02937">
    <property type="entry name" value="sigma70-ECF"/>
    <property type="match status" value="1"/>
</dbReference>
<gene>
    <name evidence="8" type="ORF">Elusimicrob2101_0850</name>
</gene>
<dbReference type="Gene3D" id="1.10.1740.10">
    <property type="match status" value="1"/>
</dbReference>
<accession>A0A650EMZ2</accession>
<dbReference type="InterPro" id="IPR013249">
    <property type="entry name" value="RNA_pol_sigma70_r4_t2"/>
</dbReference>
<evidence type="ECO:0000256" key="1">
    <source>
        <dbReference type="ARBA" id="ARBA00010641"/>
    </source>
</evidence>
<dbReference type="Pfam" id="PF04542">
    <property type="entry name" value="Sigma70_r2"/>
    <property type="match status" value="1"/>
</dbReference>
<reference evidence="8" key="1">
    <citation type="journal article" date="2020" name="J. ISSAAS">
        <title>Lactobacilli and other gastrointestinal microbiota of Peromyscus leucopus, reservoir host for agents of Lyme disease and other zoonoses in North America.</title>
        <authorList>
            <person name="Milovic A."/>
            <person name="Bassam K."/>
            <person name="Shao H."/>
            <person name="Chatzistamou I."/>
            <person name="Tufts D.M."/>
            <person name="Diuk-Wasser M."/>
            <person name="Barbour A.G."/>
        </authorList>
    </citation>
    <scope>NUCLEOTIDE SEQUENCE</scope>
    <source>
        <strain evidence="8">LL30</strain>
    </source>
</reference>
<evidence type="ECO:0000256" key="4">
    <source>
        <dbReference type="ARBA" id="ARBA00023125"/>
    </source>
</evidence>
<dbReference type="EMBL" id="MN577572">
    <property type="protein sequence ID" value="QGT50822.1"/>
    <property type="molecule type" value="Genomic_DNA"/>
</dbReference>
<sequence>MDFTALYQEFFKPVFSYVLCRVGDRALAEDLCAAAWRKAYEKQHQFQPEKGTFRQWIFTIARNEINMHHRLYYVRKFLSLTGWEEAVSVSPVYEQHSEEEARLLHAVSRLNEREKELVALKFYSGLNNRQIAAQTGMTESNVGTVLSRAISKLRKEIKDE</sequence>
<feature type="domain" description="RNA polymerase sigma factor 70 region 4 type 2" evidence="7">
    <location>
        <begin position="102"/>
        <end position="153"/>
    </location>
</feature>
<keyword evidence="5" id="KW-0804">Transcription</keyword>
<keyword evidence="3" id="KW-0731">Sigma factor</keyword>
<dbReference type="InterPro" id="IPR039425">
    <property type="entry name" value="RNA_pol_sigma-70-like"/>
</dbReference>
<evidence type="ECO:0000256" key="2">
    <source>
        <dbReference type="ARBA" id="ARBA00023015"/>
    </source>
</evidence>
<dbReference type="Gene3D" id="1.10.10.10">
    <property type="entry name" value="Winged helix-like DNA-binding domain superfamily/Winged helix DNA-binding domain"/>
    <property type="match status" value="1"/>
</dbReference>
<dbReference type="InterPro" id="IPR007627">
    <property type="entry name" value="RNA_pol_sigma70_r2"/>
</dbReference>
<dbReference type="InterPro" id="IPR036388">
    <property type="entry name" value="WH-like_DNA-bd_sf"/>
</dbReference>
<keyword evidence="2" id="KW-0805">Transcription regulation</keyword>
<dbReference type="InterPro" id="IPR013325">
    <property type="entry name" value="RNA_pol_sigma_r2"/>
</dbReference>
<dbReference type="AlphaFoldDB" id="A0A650EMZ2"/>
<dbReference type="GO" id="GO:0003677">
    <property type="term" value="F:DNA binding"/>
    <property type="evidence" value="ECO:0007669"/>
    <property type="project" value="UniProtKB-KW"/>
</dbReference>
<dbReference type="SUPFAM" id="SSF88659">
    <property type="entry name" value="Sigma3 and sigma4 domains of RNA polymerase sigma factors"/>
    <property type="match status" value="1"/>
</dbReference>
<dbReference type="GO" id="GO:0016987">
    <property type="term" value="F:sigma factor activity"/>
    <property type="evidence" value="ECO:0007669"/>
    <property type="project" value="UniProtKB-KW"/>
</dbReference>
<proteinExistence type="inferred from homology"/>
<evidence type="ECO:0000256" key="3">
    <source>
        <dbReference type="ARBA" id="ARBA00023082"/>
    </source>
</evidence>
<dbReference type="SUPFAM" id="SSF88946">
    <property type="entry name" value="Sigma2 domain of RNA polymerase sigma factors"/>
    <property type="match status" value="1"/>
</dbReference>
<keyword evidence="4" id="KW-0238">DNA-binding</keyword>
<dbReference type="Pfam" id="PF08281">
    <property type="entry name" value="Sigma70_r4_2"/>
    <property type="match status" value="1"/>
</dbReference>
<name>A0A650EMZ2_9BACT</name>
<evidence type="ECO:0000256" key="5">
    <source>
        <dbReference type="ARBA" id="ARBA00023163"/>
    </source>
</evidence>
<dbReference type="GO" id="GO:0006352">
    <property type="term" value="P:DNA-templated transcription initiation"/>
    <property type="evidence" value="ECO:0007669"/>
    <property type="project" value="InterPro"/>
</dbReference>
<dbReference type="InterPro" id="IPR014284">
    <property type="entry name" value="RNA_pol_sigma-70_dom"/>
</dbReference>
<dbReference type="PANTHER" id="PTHR43133">
    <property type="entry name" value="RNA POLYMERASE ECF-TYPE SIGMA FACTO"/>
    <property type="match status" value="1"/>
</dbReference>